<reference evidence="1 2" key="1">
    <citation type="submission" date="2024-06" db="EMBL/GenBank/DDBJ databases">
        <title>Genomic Encyclopedia of Type Strains, Phase IV (KMG-IV): sequencing the most valuable type-strain genomes for metagenomic binning, comparative biology and taxonomic classification.</title>
        <authorList>
            <person name="Goeker M."/>
        </authorList>
    </citation>
    <scope>NUCLEOTIDE SEQUENCE [LARGE SCALE GENOMIC DNA]</scope>
    <source>
        <strain evidence="1 2">DSM 19730</strain>
    </source>
</reference>
<name>A0ABV2KP36_9HYPH</name>
<protein>
    <submittedName>
        <fullName evidence="1">Uncharacterized protein</fullName>
    </submittedName>
</protein>
<evidence type="ECO:0000313" key="1">
    <source>
        <dbReference type="EMBL" id="MET3662834.1"/>
    </source>
</evidence>
<dbReference type="EMBL" id="JBEPMN010000015">
    <property type="protein sequence ID" value="MET3662834.1"/>
    <property type="molecule type" value="Genomic_DNA"/>
</dbReference>
<gene>
    <name evidence="1" type="ORF">ABID44_003185</name>
</gene>
<evidence type="ECO:0000313" key="2">
    <source>
        <dbReference type="Proteomes" id="UP001549143"/>
    </source>
</evidence>
<keyword evidence="2" id="KW-1185">Reference proteome</keyword>
<dbReference type="Proteomes" id="UP001549143">
    <property type="component" value="Unassembled WGS sequence"/>
</dbReference>
<sequence length="41" mass="4680">MGRIYVAETTERLLIDDLGEKWTINLPPRYCNILCVSGLLV</sequence>
<accession>A0ABV2KP36</accession>
<comment type="caution">
    <text evidence="1">The sequence shown here is derived from an EMBL/GenBank/DDBJ whole genome shotgun (WGS) entry which is preliminary data.</text>
</comment>
<proteinExistence type="predicted"/>
<organism evidence="1 2">
    <name type="scientific">Aquamicrobium ahrensii</name>
    <dbReference type="NCBI Taxonomy" id="469551"/>
    <lineage>
        <taxon>Bacteria</taxon>
        <taxon>Pseudomonadati</taxon>
        <taxon>Pseudomonadota</taxon>
        <taxon>Alphaproteobacteria</taxon>
        <taxon>Hyphomicrobiales</taxon>
        <taxon>Phyllobacteriaceae</taxon>
        <taxon>Aquamicrobium</taxon>
    </lineage>
</organism>